<dbReference type="PANTHER" id="PTHR21540:SF0">
    <property type="entry name" value="PHD FAMILY PROTEIN"/>
    <property type="match status" value="1"/>
</dbReference>
<dbReference type="EMBL" id="JAULSX010000009">
    <property type="protein sequence ID" value="KAK3485976.1"/>
    <property type="molecule type" value="Genomic_DNA"/>
</dbReference>
<evidence type="ECO:0000313" key="3">
    <source>
        <dbReference type="EMBL" id="KAK3485976.1"/>
    </source>
</evidence>
<keyword evidence="4" id="KW-1185">Reference proteome</keyword>
<feature type="compositionally biased region" description="Basic and acidic residues" evidence="2">
    <location>
        <begin position="266"/>
        <end position="294"/>
    </location>
</feature>
<gene>
    <name evidence="3" type="ORF">B0T23DRAFT_325487</name>
</gene>
<dbReference type="InterPro" id="IPR039903">
    <property type="entry name" value="Zswim2"/>
</dbReference>
<dbReference type="AlphaFoldDB" id="A0AAJ0I074"/>
<feature type="coiled-coil region" evidence="1">
    <location>
        <begin position="420"/>
        <end position="475"/>
    </location>
</feature>
<evidence type="ECO:0000313" key="4">
    <source>
        <dbReference type="Proteomes" id="UP001285908"/>
    </source>
</evidence>
<feature type="compositionally biased region" description="Polar residues" evidence="2">
    <location>
        <begin position="213"/>
        <end position="225"/>
    </location>
</feature>
<dbReference type="SUPFAM" id="SSF68906">
    <property type="entry name" value="SAP domain"/>
    <property type="match status" value="1"/>
</dbReference>
<dbReference type="PANTHER" id="PTHR21540">
    <property type="entry name" value="RING FINGER AND SWIM DOMAIN-CONTAINING PROTEIN 2"/>
    <property type="match status" value="1"/>
</dbReference>
<proteinExistence type="predicted"/>
<feature type="region of interest" description="Disordered" evidence="2">
    <location>
        <begin position="265"/>
        <end position="305"/>
    </location>
</feature>
<keyword evidence="1" id="KW-0175">Coiled coil</keyword>
<evidence type="ECO:0000256" key="2">
    <source>
        <dbReference type="SAM" id="MobiDB-lite"/>
    </source>
</evidence>
<reference evidence="3 4" key="1">
    <citation type="journal article" date="2023" name="Mol. Phylogenet. Evol.">
        <title>Genome-scale phylogeny and comparative genomics of the fungal order Sordariales.</title>
        <authorList>
            <person name="Hensen N."/>
            <person name="Bonometti L."/>
            <person name="Westerberg I."/>
            <person name="Brannstrom I.O."/>
            <person name="Guillou S."/>
            <person name="Cros-Aarteil S."/>
            <person name="Calhoun S."/>
            <person name="Haridas S."/>
            <person name="Kuo A."/>
            <person name="Mondo S."/>
            <person name="Pangilinan J."/>
            <person name="Riley R."/>
            <person name="LaButti K."/>
            <person name="Andreopoulos B."/>
            <person name="Lipzen A."/>
            <person name="Chen C."/>
            <person name="Yan M."/>
            <person name="Daum C."/>
            <person name="Ng V."/>
            <person name="Clum A."/>
            <person name="Steindorff A."/>
            <person name="Ohm R.A."/>
            <person name="Martin F."/>
            <person name="Silar P."/>
            <person name="Natvig D.O."/>
            <person name="Lalanne C."/>
            <person name="Gautier V."/>
            <person name="Ament-Velasquez S.L."/>
            <person name="Kruys A."/>
            <person name="Hutchinson M.I."/>
            <person name="Powell A.J."/>
            <person name="Barry K."/>
            <person name="Miller A.N."/>
            <person name="Grigoriev I.V."/>
            <person name="Debuchy R."/>
            <person name="Gladieux P."/>
            <person name="Hiltunen Thoren M."/>
            <person name="Johannesson H."/>
        </authorList>
    </citation>
    <scope>NUCLEOTIDE SEQUENCE [LARGE SCALE GENOMIC DNA]</scope>
    <source>
        <strain evidence="3 4">FGSC 10403</strain>
    </source>
</reference>
<accession>A0AAJ0I074</accession>
<dbReference type="Proteomes" id="UP001285908">
    <property type="component" value="Unassembled WGS sequence"/>
</dbReference>
<evidence type="ECO:0008006" key="5">
    <source>
        <dbReference type="Google" id="ProtNLM"/>
    </source>
</evidence>
<evidence type="ECO:0000256" key="1">
    <source>
        <dbReference type="SAM" id="Coils"/>
    </source>
</evidence>
<dbReference type="GO" id="GO:0061630">
    <property type="term" value="F:ubiquitin protein ligase activity"/>
    <property type="evidence" value="ECO:0007669"/>
    <property type="project" value="InterPro"/>
</dbReference>
<dbReference type="RefSeq" id="XP_062688739.1">
    <property type="nucleotide sequence ID" value="XM_062835514.1"/>
</dbReference>
<comment type="caution">
    <text evidence="3">The sequence shown here is derived from an EMBL/GenBank/DDBJ whole genome shotgun (WGS) entry which is preliminary data.</text>
</comment>
<protein>
    <recommendedName>
        <fullName evidence="5">SAP domain-containing protein</fullName>
    </recommendedName>
</protein>
<feature type="region of interest" description="Disordered" evidence="2">
    <location>
        <begin position="211"/>
        <end position="230"/>
    </location>
</feature>
<dbReference type="InterPro" id="IPR036361">
    <property type="entry name" value="SAP_dom_sf"/>
</dbReference>
<dbReference type="Gene3D" id="1.10.720.30">
    <property type="entry name" value="SAP domain"/>
    <property type="match status" value="1"/>
</dbReference>
<sequence length="497" mass="56043">MSCIIHADWLPDDFPWDTFTWLSKDNLKKQCAKRYLPVSGTKSVLGQRLLDYQRTHTTERHFRQDFPCLHVEYLLRKVFNTPELLLWQEAYLTSELEYIYKKSHAALSRVKPDRYRQGKQCVICFAVHKTHELNVPCSLCGLPTHPFCLKALRKKRQCDPSQASQCLLCLDKTALAVGKYFGRSQVSPAIAIPVPVPAPASVAPASIRAQAGSDRSITGAIQSEAVSPDSIERRTILQEPHSAAQQRCTSTPLPGVPALIWQEMHQQAREQKEQQQQEQSEQRQRQDEQKHEQQRQQQQAQAKVRAIRPVITEVRVSELPGPARVEVSRRAATTQTPIAKKLVFEDLWGRFGQSAVVGKGLKRNPPPYPALDTTSQAAKIQAAKVQAAKVQAATPAAAGSGANTIITATLDNTNNNKNDNNNSDRKAARLARNLKRLEAKLEHLEREADYYYTKAERKSQRYQTVQKKIRKIKEKAEKRALARRREGVEEGAVSDVV</sequence>
<name>A0AAJ0I074_9PEZI</name>
<dbReference type="GeneID" id="87873136"/>
<organism evidence="3 4">
    <name type="scientific">Neurospora hispaniola</name>
    <dbReference type="NCBI Taxonomy" id="588809"/>
    <lineage>
        <taxon>Eukaryota</taxon>
        <taxon>Fungi</taxon>
        <taxon>Dikarya</taxon>
        <taxon>Ascomycota</taxon>
        <taxon>Pezizomycotina</taxon>
        <taxon>Sordariomycetes</taxon>
        <taxon>Sordariomycetidae</taxon>
        <taxon>Sordariales</taxon>
        <taxon>Sordariaceae</taxon>
        <taxon>Neurospora</taxon>
    </lineage>
</organism>